<sequence>MKDKDFSRLFREVDRKESSSVEFEMIWRKANRKKWTHKYSQSLKYNLALLSTLLILTPVIGSYLVHPFSDDKSTEASLLNGEPVIQATTQRKKHEAIVIGESSLPNGTILEASLVDARLQTIIREEEILIGKGGAFSLSFGIPEARKDYVLLLELFPHTQKQSVQKLIGRKGENLYNSSQVAGVYHYFIDKELHTGFRLYGNIDRELINTERMMFGSLKSAVP</sequence>
<dbReference type="AlphaFoldDB" id="A0A5D4NYU7"/>
<dbReference type="EMBL" id="VTEI01000002">
    <property type="protein sequence ID" value="TYS18644.1"/>
    <property type="molecule type" value="Genomic_DNA"/>
</dbReference>
<dbReference type="Proteomes" id="UP000322267">
    <property type="component" value="Unassembled WGS sequence"/>
</dbReference>
<comment type="caution">
    <text evidence="2">The sequence shown here is derived from an EMBL/GenBank/DDBJ whole genome shotgun (WGS) entry which is preliminary data.</text>
</comment>
<keyword evidence="1" id="KW-1133">Transmembrane helix</keyword>
<reference evidence="2 3" key="1">
    <citation type="submission" date="2019-08" db="EMBL/GenBank/DDBJ databases">
        <title>Bacillus genomes from the desert of Cuatro Cienegas, Coahuila.</title>
        <authorList>
            <person name="Olmedo-Alvarez G."/>
        </authorList>
    </citation>
    <scope>NUCLEOTIDE SEQUENCE [LARGE SCALE GENOMIC DNA]</scope>
    <source>
        <strain evidence="2 3">CH34_1T</strain>
    </source>
</reference>
<evidence type="ECO:0000313" key="2">
    <source>
        <dbReference type="EMBL" id="TYS18644.1"/>
    </source>
</evidence>
<dbReference type="OrthoDB" id="2850451at2"/>
<evidence type="ECO:0000256" key="1">
    <source>
        <dbReference type="SAM" id="Phobius"/>
    </source>
</evidence>
<name>A0A5D4NYU7_9BACI</name>
<feature type="transmembrane region" description="Helical" evidence="1">
    <location>
        <begin position="43"/>
        <end position="65"/>
    </location>
</feature>
<organism evidence="2 3">
    <name type="scientific">Rossellomorea vietnamensis</name>
    <dbReference type="NCBI Taxonomy" id="218284"/>
    <lineage>
        <taxon>Bacteria</taxon>
        <taxon>Bacillati</taxon>
        <taxon>Bacillota</taxon>
        <taxon>Bacilli</taxon>
        <taxon>Bacillales</taxon>
        <taxon>Bacillaceae</taxon>
        <taxon>Rossellomorea</taxon>
    </lineage>
</organism>
<accession>A0A5D4NYU7</accession>
<gene>
    <name evidence="2" type="ORF">FZC78_03745</name>
</gene>
<proteinExistence type="predicted"/>
<keyword evidence="1" id="KW-0472">Membrane</keyword>
<evidence type="ECO:0000313" key="3">
    <source>
        <dbReference type="Proteomes" id="UP000322267"/>
    </source>
</evidence>
<protein>
    <submittedName>
        <fullName evidence="2">Uncharacterized protein</fullName>
    </submittedName>
</protein>
<dbReference type="RefSeq" id="WP_148938322.1">
    <property type="nucleotide sequence ID" value="NZ_VTEI01000002.1"/>
</dbReference>
<keyword evidence="1" id="KW-0812">Transmembrane</keyword>